<dbReference type="AlphaFoldDB" id="A0A0M3IEP4"/>
<sequence length="51" mass="6078">MKIKNLYVAQFRWKFRKEKRTIGMPQLKETIPSKNSTKIAFEESNAMLMNT</sequence>
<name>A0A0M3IEP4_ASCLU</name>
<dbReference type="WBParaSite" id="ALUE_0001659101-mRNA-1">
    <property type="protein sequence ID" value="ALUE_0001659101-mRNA-1"/>
    <property type="gene ID" value="ALUE_0001659101"/>
</dbReference>
<organism evidence="1 2">
    <name type="scientific">Ascaris lumbricoides</name>
    <name type="common">Giant roundworm</name>
    <dbReference type="NCBI Taxonomy" id="6252"/>
    <lineage>
        <taxon>Eukaryota</taxon>
        <taxon>Metazoa</taxon>
        <taxon>Ecdysozoa</taxon>
        <taxon>Nematoda</taxon>
        <taxon>Chromadorea</taxon>
        <taxon>Rhabditida</taxon>
        <taxon>Spirurina</taxon>
        <taxon>Ascaridomorpha</taxon>
        <taxon>Ascaridoidea</taxon>
        <taxon>Ascarididae</taxon>
        <taxon>Ascaris</taxon>
    </lineage>
</organism>
<dbReference type="Proteomes" id="UP000036681">
    <property type="component" value="Unplaced"/>
</dbReference>
<accession>A0A0M3IEP4</accession>
<protein>
    <submittedName>
        <fullName evidence="2">Uncharacterized protein</fullName>
    </submittedName>
</protein>
<evidence type="ECO:0000313" key="1">
    <source>
        <dbReference type="Proteomes" id="UP000036681"/>
    </source>
</evidence>
<keyword evidence="1" id="KW-1185">Reference proteome</keyword>
<reference evidence="2" key="1">
    <citation type="submission" date="2017-02" db="UniProtKB">
        <authorList>
            <consortium name="WormBaseParasite"/>
        </authorList>
    </citation>
    <scope>IDENTIFICATION</scope>
</reference>
<proteinExistence type="predicted"/>
<evidence type="ECO:0000313" key="2">
    <source>
        <dbReference type="WBParaSite" id="ALUE_0001659101-mRNA-1"/>
    </source>
</evidence>